<dbReference type="HOGENOM" id="CLU_079123_0_0_1"/>
<keyword evidence="2" id="KW-1185">Reference proteome</keyword>
<accession>B0DQ67</accession>
<proteinExistence type="predicted"/>
<dbReference type="GeneID" id="6081763"/>
<dbReference type="RefSeq" id="XP_001886036.1">
    <property type="nucleotide sequence ID" value="XM_001886001.1"/>
</dbReference>
<dbReference type="Proteomes" id="UP000001194">
    <property type="component" value="Unassembled WGS sequence"/>
</dbReference>
<dbReference type="KEGG" id="lbc:LACBIDRAFT_307455"/>
<protein>
    <submittedName>
        <fullName evidence="1">Predicted protein</fullName>
    </submittedName>
</protein>
<dbReference type="InParanoid" id="B0DQ67"/>
<organism evidence="2">
    <name type="scientific">Laccaria bicolor (strain S238N-H82 / ATCC MYA-4686)</name>
    <name type="common">Bicoloured deceiver</name>
    <name type="synonym">Laccaria laccata var. bicolor</name>
    <dbReference type="NCBI Taxonomy" id="486041"/>
    <lineage>
        <taxon>Eukaryota</taxon>
        <taxon>Fungi</taxon>
        <taxon>Dikarya</taxon>
        <taxon>Basidiomycota</taxon>
        <taxon>Agaricomycotina</taxon>
        <taxon>Agaricomycetes</taxon>
        <taxon>Agaricomycetidae</taxon>
        <taxon>Agaricales</taxon>
        <taxon>Agaricineae</taxon>
        <taxon>Hydnangiaceae</taxon>
        <taxon>Laccaria</taxon>
    </lineage>
</organism>
<reference evidence="1 2" key="1">
    <citation type="journal article" date="2008" name="Nature">
        <title>The genome of Laccaria bicolor provides insights into mycorrhizal symbiosis.</title>
        <authorList>
            <person name="Martin F."/>
            <person name="Aerts A."/>
            <person name="Ahren D."/>
            <person name="Brun A."/>
            <person name="Danchin E.G.J."/>
            <person name="Duchaussoy F."/>
            <person name="Gibon J."/>
            <person name="Kohler A."/>
            <person name="Lindquist E."/>
            <person name="Pereda V."/>
            <person name="Salamov A."/>
            <person name="Shapiro H.J."/>
            <person name="Wuyts J."/>
            <person name="Blaudez D."/>
            <person name="Buee M."/>
            <person name="Brokstein P."/>
            <person name="Canbaeck B."/>
            <person name="Cohen D."/>
            <person name="Courty P.E."/>
            <person name="Coutinho P.M."/>
            <person name="Delaruelle C."/>
            <person name="Detter J.C."/>
            <person name="Deveau A."/>
            <person name="DiFazio S."/>
            <person name="Duplessis S."/>
            <person name="Fraissinet-Tachet L."/>
            <person name="Lucic E."/>
            <person name="Frey-Klett P."/>
            <person name="Fourrey C."/>
            <person name="Feussner I."/>
            <person name="Gay G."/>
            <person name="Grimwood J."/>
            <person name="Hoegger P.J."/>
            <person name="Jain P."/>
            <person name="Kilaru S."/>
            <person name="Labbe J."/>
            <person name="Lin Y.C."/>
            <person name="Legue V."/>
            <person name="Le Tacon F."/>
            <person name="Marmeisse R."/>
            <person name="Melayah D."/>
            <person name="Montanini B."/>
            <person name="Muratet M."/>
            <person name="Nehls U."/>
            <person name="Niculita-Hirzel H."/>
            <person name="Oudot-Le Secq M.P."/>
            <person name="Peter M."/>
            <person name="Quesneville H."/>
            <person name="Rajashekar B."/>
            <person name="Reich M."/>
            <person name="Rouhier N."/>
            <person name="Schmutz J."/>
            <person name="Yin T."/>
            <person name="Chalot M."/>
            <person name="Henrissat B."/>
            <person name="Kuees U."/>
            <person name="Lucas S."/>
            <person name="Van de Peer Y."/>
            <person name="Podila G.K."/>
            <person name="Polle A."/>
            <person name="Pukkila P.J."/>
            <person name="Richardson P.M."/>
            <person name="Rouze P."/>
            <person name="Sanders I.R."/>
            <person name="Stajich J.E."/>
            <person name="Tunlid A."/>
            <person name="Tuskan G."/>
            <person name="Grigoriev I.V."/>
        </authorList>
    </citation>
    <scope>NUCLEOTIDE SEQUENCE [LARGE SCALE GENOMIC DNA]</scope>
    <source>
        <strain evidence="2">S238N-H82 / ATCC MYA-4686</strain>
    </source>
</reference>
<sequence>MFETLPEELLHQIIAMCHSIDYDVFADRSPEPLLAHRNEMARLLLVCHRWRRVATLLKYETVIVTSQAEASILASILSRGGVGSYVKRLRIEGEFGQALRTILSKVPRLVALSVSLDITSESKGAGPCAGARTQRSRALARALVHIPKLQIVYVPRAYYISEDDVVLNAIKNASVQRIYSWIPWQDGFIIPPLDRYSRLRDTIYLPLPGPWLRPTYAAIGQGWPGDLFPTTFTFCTQSHVYRRLWSDRL</sequence>
<evidence type="ECO:0000313" key="1">
    <source>
        <dbReference type="EMBL" id="EDR03240.1"/>
    </source>
</evidence>
<dbReference type="AlphaFoldDB" id="B0DQ67"/>
<name>B0DQ67_LACBS</name>
<evidence type="ECO:0000313" key="2">
    <source>
        <dbReference type="Proteomes" id="UP000001194"/>
    </source>
</evidence>
<dbReference type="EMBL" id="DS547125">
    <property type="protein sequence ID" value="EDR03240.1"/>
    <property type="molecule type" value="Genomic_DNA"/>
</dbReference>
<gene>
    <name evidence="1" type="ORF">LACBIDRAFT_307455</name>
</gene>
<dbReference type="OrthoDB" id="2786563at2759"/>